<reference evidence="2" key="1">
    <citation type="submission" date="2018-06" db="EMBL/GenBank/DDBJ databases">
        <authorList>
            <person name="Zhirakovskaya E."/>
        </authorList>
    </citation>
    <scope>NUCLEOTIDE SEQUENCE</scope>
</reference>
<protein>
    <submittedName>
        <fullName evidence="2">Sensor histidine kinase</fullName>
    </submittedName>
</protein>
<gene>
    <name evidence="2" type="ORF">MNBD_GAMMA18-1549</name>
</gene>
<feature type="region of interest" description="Disordered" evidence="1">
    <location>
        <begin position="42"/>
        <end position="61"/>
    </location>
</feature>
<name>A0A3B0Z6S0_9ZZZZ</name>
<dbReference type="InterPro" id="IPR015943">
    <property type="entry name" value="WD40/YVTN_repeat-like_dom_sf"/>
</dbReference>
<dbReference type="Pfam" id="PF07494">
    <property type="entry name" value="Reg_prop"/>
    <property type="match status" value="3"/>
</dbReference>
<proteinExistence type="predicted"/>
<keyword evidence="2" id="KW-0808">Transferase</keyword>
<evidence type="ECO:0000313" key="2">
    <source>
        <dbReference type="EMBL" id="VAW87241.1"/>
    </source>
</evidence>
<dbReference type="AlphaFoldDB" id="A0A3B0Z6S0"/>
<dbReference type="EMBL" id="UOFP01000175">
    <property type="protein sequence ID" value="VAW87241.1"/>
    <property type="molecule type" value="Genomic_DNA"/>
</dbReference>
<dbReference type="GO" id="GO:0016301">
    <property type="term" value="F:kinase activity"/>
    <property type="evidence" value="ECO:0007669"/>
    <property type="project" value="UniProtKB-KW"/>
</dbReference>
<accession>A0A3B0Z6S0</accession>
<dbReference type="InterPro" id="IPR011110">
    <property type="entry name" value="Reg_prop"/>
</dbReference>
<evidence type="ECO:0000256" key="1">
    <source>
        <dbReference type="SAM" id="MobiDB-lite"/>
    </source>
</evidence>
<sequence length="412" mass="44282">MNFKTLGIVIAVAAVVGGLAYNAGTNQTATVTPMPASQQSAAATAAPAANRPALPAAAQQPALPTGHGAYERFTHFNVGQRNVKSIFADGGIVWVGTSGGVIEYHTATGQHISHNVDSNALLSNGVFHVSKIGDKIAAGTYGGGLSLYDTNKKTWKNYNIPEGLGDQFVYDALTTKSGDVWVATWSGATLIRGGKMDDPDAWMTYTVKNTNNGLANDWVYGLQEGKNGDIWLGTEGGLTLFRDGEWSSWNHDDGLGAKYDEVKDDIKFTNDPGDASKHHARQKVEQGLEDVDIAFNPNYIISMVIDDDGNVWNGTWGAGLSMFDGEKWTTYTQSDGLPANHIFMLHKDKFGDIWAGTSKGLAKFKGHGKGFDVKTKLDGLFSDNVFSMAEADDGSVWLGSFGGVALFREFEY</sequence>
<keyword evidence="2" id="KW-0418">Kinase</keyword>
<dbReference type="Gene3D" id="2.130.10.10">
    <property type="entry name" value="YVTN repeat-like/Quinoprotein amine dehydrogenase"/>
    <property type="match status" value="2"/>
</dbReference>
<dbReference type="SUPFAM" id="SSF63829">
    <property type="entry name" value="Calcium-dependent phosphotriesterase"/>
    <property type="match status" value="1"/>
</dbReference>
<organism evidence="2">
    <name type="scientific">hydrothermal vent metagenome</name>
    <dbReference type="NCBI Taxonomy" id="652676"/>
    <lineage>
        <taxon>unclassified sequences</taxon>
        <taxon>metagenomes</taxon>
        <taxon>ecological metagenomes</taxon>
    </lineage>
</organism>